<evidence type="ECO:0000256" key="3">
    <source>
        <dbReference type="ARBA" id="ARBA00022478"/>
    </source>
</evidence>
<dbReference type="InterPro" id="IPR038709">
    <property type="entry name" value="RpoN_core-bd_sf"/>
</dbReference>
<dbReference type="GO" id="GO:0016779">
    <property type="term" value="F:nucleotidyltransferase activity"/>
    <property type="evidence" value="ECO:0007669"/>
    <property type="project" value="UniProtKB-KW"/>
</dbReference>
<dbReference type="GO" id="GO:0000428">
    <property type="term" value="C:DNA-directed RNA polymerase complex"/>
    <property type="evidence" value="ECO:0007669"/>
    <property type="project" value="UniProtKB-KW"/>
</dbReference>
<dbReference type="GO" id="GO:0003677">
    <property type="term" value="F:DNA binding"/>
    <property type="evidence" value="ECO:0007669"/>
    <property type="project" value="UniProtKB-KW"/>
</dbReference>
<evidence type="ECO:0000256" key="7">
    <source>
        <dbReference type="ARBA" id="ARBA00023082"/>
    </source>
</evidence>
<dbReference type="NCBIfam" id="TIGR02395">
    <property type="entry name" value="rpoN_sigma"/>
    <property type="match status" value="1"/>
</dbReference>
<dbReference type="GO" id="GO:0016987">
    <property type="term" value="F:sigma factor activity"/>
    <property type="evidence" value="ECO:0007669"/>
    <property type="project" value="UniProtKB-KW"/>
</dbReference>
<dbReference type="Proteomes" id="UP000253032">
    <property type="component" value="Unassembled WGS sequence"/>
</dbReference>
<dbReference type="PRINTS" id="PR00045">
    <property type="entry name" value="SIGMA54FCT"/>
</dbReference>
<evidence type="ECO:0000259" key="11">
    <source>
        <dbReference type="Pfam" id="PF04552"/>
    </source>
</evidence>
<dbReference type="PROSITE" id="PS50044">
    <property type="entry name" value="SIGMA54_3"/>
    <property type="match status" value="1"/>
</dbReference>
<dbReference type="InterPro" id="IPR000394">
    <property type="entry name" value="RNA_pol_sigma_54"/>
</dbReference>
<dbReference type="Pfam" id="PF04963">
    <property type="entry name" value="Sigma54_CBD"/>
    <property type="match status" value="1"/>
</dbReference>
<dbReference type="Pfam" id="PF00309">
    <property type="entry name" value="Sigma54_AID"/>
    <property type="match status" value="1"/>
</dbReference>
<dbReference type="EMBL" id="QOPC01000002">
    <property type="protein sequence ID" value="RCL39518.1"/>
    <property type="molecule type" value="Genomic_DNA"/>
</dbReference>
<keyword evidence="3 10" id="KW-0240">DNA-directed RNA polymerase</keyword>
<comment type="similarity">
    <text evidence="1 10">Belongs to the sigma-54 factor family.</text>
</comment>
<dbReference type="PIRSF" id="PIRSF000774">
    <property type="entry name" value="RpoN"/>
    <property type="match status" value="1"/>
</dbReference>
<feature type="domain" description="RNA polymerase sigma factor 54 core-binding" evidence="12">
    <location>
        <begin position="69"/>
        <end position="254"/>
    </location>
</feature>
<dbReference type="GO" id="GO:0001216">
    <property type="term" value="F:DNA-binding transcription activator activity"/>
    <property type="evidence" value="ECO:0007669"/>
    <property type="project" value="InterPro"/>
</dbReference>
<evidence type="ECO:0000256" key="10">
    <source>
        <dbReference type="PIRNR" id="PIRNR000774"/>
    </source>
</evidence>
<evidence type="ECO:0000256" key="9">
    <source>
        <dbReference type="ARBA" id="ARBA00023163"/>
    </source>
</evidence>
<keyword evidence="5 10" id="KW-0548">Nucleotidyltransferase</keyword>
<dbReference type="Gene3D" id="1.10.10.1330">
    <property type="entry name" value="RNA polymerase sigma-54 factor, core-binding domain"/>
    <property type="match status" value="1"/>
</dbReference>
<dbReference type="Gene3D" id="1.10.10.60">
    <property type="entry name" value="Homeodomain-like"/>
    <property type="match status" value="1"/>
</dbReference>
<evidence type="ECO:0000256" key="5">
    <source>
        <dbReference type="ARBA" id="ARBA00022695"/>
    </source>
</evidence>
<name>A0A368BQB6_9GAMM</name>
<evidence type="ECO:0000256" key="2">
    <source>
        <dbReference type="ARBA" id="ARBA00019942"/>
    </source>
</evidence>
<evidence type="ECO:0000256" key="4">
    <source>
        <dbReference type="ARBA" id="ARBA00022679"/>
    </source>
</evidence>
<feature type="domain" description="RNA polymerase sigma factor 54 DNA-binding" evidence="11">
    <location>
        <begin position="269"/>
        <end position="421"/>
    </location>
</feature>
<dbReference type="GO" id="GO:0006352">
    <property type="term" value="P:DNA-templated transcription initiation"/>
    <property type="evidence" value="ECO:0007669"/>
    <property type="project" value="InterPro"/>
</dbReference>
<evidence type="ECO:0000259" key="12">
    <source>
        <dbReference type="Pfam" id="PF04963"/>
    </source>
</evidence>
<dbReference type="InterPro" id="IPR007634">
    <property type="entry name" value="RNA_pol_sigma_54_DNA-bd"/>
</dbReference>
<keyword evidence="7 10" id="KW-0731">Sigma factor</keyword>
<protein>
    <recommendedName>
        <fullName evidence="2 10">RNA polymerase sigma-54 factor</fullName>
    </recommendedName>
</protein>
<comment type="function">
    <text evidence="10">Sigma factors are initiation factors that promote the attachment of RNA polymerase to specific initiation sites and are then released.</text>
</comment>
<dbReference type="PANTHER" id="PTHR32248">
    <property type="entry name" value="RNA POLYMERASE SIGMA-54 FACTOR"/>
    <property type="match status" value="1"/>
</dbReference>
<comment type="caution">
    <text evidence="13">The sequence shown here is derived from an EMBL/GenBank/DDBJ whole genome shotgun (WGS) entry which is preliminary data.</text>
</comment>
<organism evidence="13 14">
    <name type="scientific">SAR86 cluster bacterium</name>
    <dbReference type="NCBI Taxonomy" id="2030880"/>
    <lineage>
        <taxon>Bacteria</taxon>
        <taxon>Pseudomonadati</taxon>
        <taxon>Pseudomonadota</taxon>
        <taxon>Gammaproteobacteria</taxon>
        <taxon>SAR86 cluster</taxon>
    </lineage>
</organism>
<proteinExistence type="inferred from homology"/>
<evidence type="ECO:0000313" key="14">
    <source>
        <dbReference type="Proteomes" id="UP000253032"/>
    </source>
</evidence>
<evidence type="ECO:0000256" key="1">
    <source>
        <dbReference type="ARBA" id="ARBA00008798"/>
    </source>
</evidence>
<dbReference type="InterPro" id="IPR007046">
    <property type="entry name" value="RNA_pol_sigma_54_core-bd"/>
</dbReference>
<keyword evidence="4 10" id="KW-0808">Transferase</keyword>
<reference evidence="13 14" key="1">
    <citation type="journal article" date="2018" name="Microbiome">
        <title>Fine metagenomic profile of the Mediterranean stratified and mixed water columns revealed by assembly and recruitment.</title>
        <authorList>
            <person name="Haro-Moreno J.M."/>
            <person name="Lopez-Perez M."/>
            <person name="De La Torre J.R."/>
            <person name="Picazo A."/>
            <person name="Camacho A."/>
            <person name="Rodriguez-Valera F."/>
        </authorList>
    </citation>
    <scope>NUCLEOTIDE SEQUENCE [LARGE SCALE GENOMIC DNA]</scope>
    <source>
        <strain evidence="13">MED-G84</strain>
    </source>
</reference>
<evidence type="ECO:0000313" key="13">
    <source>
        <dbReference type="EMBL" id="RCL39518.1"/>
    </source>
</evidence>
<dbReference type="PROSITE" id="PS00718">
    <property type="entry name" value="SIGMA54_2"/>
    <property type="match status" value="1"/>
</dbReference>
<sequence>MAIKLVREFKQSQQLSITPQLKKSIDLLQLSRLEIINKINNEIEENPFLKKDEENISDSGFDDMEILENLAGTHTLQTHLEEQLEDLRLGAAEKKIAITIIQSLEENGLLQLDIDEIEEMMKFEHSNDEINSVLENVIQNLDPAGIGARNFKETIHIQLRKKEITQDELDVANHILFNPEFSNFEDAKTDLALKFPEKLIDEVLEKIKKCDLSPGLEFESINLIQPDLEIIPNNDHDLDVKFRINNFPLITIDKELEELVKDKKNKANQELKEKMGDAKWLIRAINRRNETVQNVGTLICKMQSDFLLNISSELKPITNIEIAKELKISASTVSRILRSKYIQTPKGAVSMKSLLANSVSKTRKVTPIQLMEEIQKIIADEPRKLSDQKISDMLNMRGYNLARRTIAKYRKKVNIPSSRNR</sequence>
<dbReference type="PANTHER" id="PTHR32248:SF4">
    <property type="entry name" value="RNA POLYMERASE SIGMA-54 FACTOR"/>
    <property type="match status" value="1"/>
</dbReference>
<dbReference type="AlphaFoldDB" id="A0A368BQB6"/>
<accession>A0A368BQB6</accession>
<keyword evidence="6 10" id="KW-0805">Transcription regulation</keyword>
<gene>
    <name evidence="13" type="primary">rpoN</name>
    <name evidence="13" type="ORF">DBW98_00455</name>
</gene>
<evidence type="ECO:0000256" key="6">
    <source>
        <dbReference type="ARBA" id="ARBA00023015"/>
    </source>
</evidence>
<keyword evidence="8 10" id="KW-0238">DNA-binding</keyword>
<keyword evidence="9 10" id="KW-0804">Transcription</keyword>
<evidence type="ECO:0000256" key="8">
    <source>
        <dbReference type="ARBA" id="ARBA00023125"/>
    </source>
</evidence>
<dbReference type="Pfam" id="PF04552">
    <property type="entry name" value="Sigma54_DBD"/>
    <property type="match status" value="1"/>
</dbReference>